<feature type="compositionally biased region" description="Polar residues" evidence="1">
    <location>
        <begin position="175"/>
        <end position="189"/>
    </location>
</feature>
<sequence>MSSNRTATDSNGCPQAGWNGLARNKFRKGDRTRRMWVVREEEILVSSLLELVARGWKSDNGFRAGYQQKVEDDIRKEFPNSDIKGNPHISSKITAWKKNYNSLRDILSRSGVGFNVNSDYKIDIDDDQWAQVVAADKDAKFMRYKSWPYWEAWQCIFGKDRAKGSGSENIDVAATSQRAQMASASQTNENDYHPTFEDFLGDEIPPNSSGTADKQNSSEAQSGQQQAVSTTKSGGQKRKQPSSDDALMEFLGNLHAQTNSRLETISSRIGYEFDMGKARQENVLASKLLSVECKYGSLSFDVVLENLINGWGTFVFVMPLKWFEDAIVYKKTNHITRKKCIMCTAC</sequence>
<dbReference type="AlphaFoldDB" id="A0A8X8WLE2"/>
<evidence type="ECO:0000256" key="1">
    <source>
        <dbReference type="SAM" id="MobiDB-lite"/>
    </source>
</evidence>
<feature type="region of interest" description="Disordered" evidence="1">
    <location>
        <begin position="175"/>
        <end position="243"/>
    </location>
</feature>
<comment type="caution">
    <text evidence="3">The sequence shown here is derived from an EMBL/GenBank/DDBJ whole genome shotgun (WGS) entry which is preliminary data.</text>
</comment>
<evidence type="ECO:0000313" key="3">
    <source>
        <dbReference type="EMBL" id="KAG6396876.1"/>
    </source>
</evidence>
<dbReference type="Pfam" id="PF12776">
    <property type="entry name" value="Myb_DNA-bind_3"/>
    <property type="match status" value="1"/>
</dbReference>
<accession>A0A8X8WLE2</accession>
<proteinExistence type="predicted"/>
<organism evidence="3">
    <name type="scientific">Salvia splendens</name>
    <name type="common">Scarlet sage</name>
    <dbReference type="NCBI Taxonomy" id="180675"/>
    <lineage>
        <taxon>Eukaryota</taxon>
        <taxon>Viridiplantae</taxon>
        <taxon>Streptophyta</taxon>
        <taxon>Embryophyta</taxon>
        <taxon>Tracheophyta</taxon>
        <taxon>Spermatophyta</taxon>
        <taxon>Magnoliopsida</taxon>
        <taxon>eudicotyledons</taxon>
        <taxon>Gunneridae</taxon>
        <taxon>Pentapetalae</taxon>
        <taxon>asterids</taxon>
        <taxon>lamiids</taxon>
        <taxon>Lamiales</taxon>
        <taxon>Lamiaceae</taxon>
        <taxon>Nepetoideae</taxon>
        <taxon>Mentheae</taxon>
        <taxon>Salviinae</taxon>
        <taxon>Salvia</taxon>
        <taxon>Salvia subgen. Calosphace</taxon>
        <taxon>core Calosphace</taxon>
    </lineage>
</organism>
<dbReference type="EMBL" id="PNBA02000016">
    <property type="protein sequence ID" value="KAG6396876.1"/>
    <property type="molecule type" value="Genomic_DNA"/>
</dbReference>
<keyword evidence="4" id="KW-1185">Reference proteome</keyword>
<dbReference type="PANTHER" id="PTHR46250">
    <property type="entry name" value="MYB/SANT-LIKE DNA-BINDING DOMAIN PROTEIN-RELATED"/>
    <property type="match status" value="1"/>
</dbReference>
<protein>
    <recommendedName>
        <fullName evidence="2">Myb/SANT-like domain-containing protein</fullName>
    </recommendedName>
</protein>
<reference evidence="3" key="1">
    <citation type="submission" date="2018-01" db="EMBL/GenBank/DDBJ databases">
        <authorList>
            <person name="Mao J.F."/>
        </authorList>
    </citation>
    <scope>NUCLEOTIDE SEQUENCE</scope>
    <source>
        <strain evidence="3">Huo1</strain>
        <tissue evidence="3">Leaf</tissue>
    </source>
</reference>
<dbReference type="InterPro" id="IPR024752">
    <property type="entry name" value="Myb/SANT-like_dom"/>
</dbReference>
<reference evidence="3" key="2">
    <citation type="submission" date="2020-08" db="EMBL/GenBank/DDBJ databases">
        <title>Plant Genome Project.</title>
        <authorList>
            <person name="Zhang R.-G."/>
        </authorList>
    </citation>
    <scope>NUCLEOTIDE SEQUENCE</scope>
    <source>
        <strain evidence="3">Huo1</strain>
        <tissue evidence="3">Leaf</tissue>
    </source>
</reference>
<feature type="domain" description="Myb/SANT-like" evidence="2">
    <location>
        <begin position="36"/>
        <end position="131"/>
    </location>
</feature>
<feature type="compositionally biased region" description="Polar residues" evidence="1">
    <location>
        <begin position="206"/>
        <end position="234"/>
    </location>
</feature>
<evidence type="ECO:0000313" key="4">
    <source>
        <dbReference type="Proteomes" id="UP000298416"/>
    </source>
</evidence>
<gene>
    <name evidence="3" type="ORF">SASPL_143034</name>
</gene>
<dbReference type="Proteomes" id="UP000298416">
    <property type="component" value="Unassembled WGS sequence"/>
</dbReference>
<evidence type="ECO:0000259" key="2">
    <source>
        <dbReference type="Pfam" id="PF12776"/>
    </source>
</evidence>
<dbReference type="PANTHER" id="PTHR46250:SF15">
    <property type="entry name" value="OS01G0523800 PROTEIN"/>
    <property type="match status" value="1"/>
</dbReference>
<name>A0A8X8WLE2_SALSN</name>